<dbReference type="PANTHER" id="PTHR37446:SF1">
    <property type="entry name" value="CLAUDIN"/>
    <property type="match status" value="1"/>
</dbReference>
<dbReference type="Pfam" id="PF06653">
    <property type="entry name" value="Claudin_3"/>
    <property type="match status" value="1"/>
</dbReference>
<dbReference type="EnsemblMetazoa" id="PPA05840.1">
    <property type="protein sequence ID" value="PPA05840.1"/>
    <property type="gene ID" value="WBGene00095394"/>
</dbReference>
<gene>
    <name evidence="1" type="primary">WBGene00095394</name>
</gene>
<proteinExistence type="predicted"/>
<protein>
    <submittedName>
        <fullName evidence="1">Uncharacterized protein</fullName>
    </submittedName>
</protein>
<dbReference type="OrthoDB" id="5823731at2759"/>
<accession>A0A8R1Y5P5</accession>
<evidence type="ECO:0000313" key="1">
    <source>
        <dbReference type="EnsemblMetazoa" id="PPA05840.1"/>
    </source>
</evidence>
<dbReference type="AlphaFoldDB" id="A0A2A6C342"/>
<dbReference type="PANTHER" id="PTHR37446">
    <property type="entry name" value="CLAUDIN-LIKE IN CAENORHABDITIS"/>
    <property type="match status" value="1"/>
</dbReference>
<accession>A0A2A6C342</accession>
<sequence>MCSFLVQIVYGIVSIASIAMTIVSMVTPGWSLYTFPELSDVVDDINQGILPFTCAMPGDYVKPNTIFAWDDCGEWFNNLPWTEKLVVASMCIGLAFQYILHPLYLLTGLAVIFLGVAVIIYAIFQDEYIELRPPIGPAPPVYVDSYIGYSFWLACGALALNVVNMIVAATTLCCARKLV</sequence>
<organism evidence="1 2">
    <name type="scientific">Pristionchus pacificus</name>
    <name type="common">Parasitic nematode worm</name>
    <dbReference type="NCBI Taxonomy" id="54126"/>
    <lineage>
        <taxon>Eukaryota</taxon>
        <taxon>Metazoa</taxon>
        <taxon>Ecdysozoa</taxon>
        <taxon>Nematoda</taxon>
        <taxon>Chromadorea</taxon>
        <taxon>Rhabditida</taxon>
        <taxon>Rhabditina</taxon>
        <taxon>Diplogasteromorpha</taxon>
        <taxon>Diplogasteroidea</taxon>
        <taxon>Neodiplogasteridae</taxon>
        <taxon>Pristionchus</taxon>
    </lineage>
</organism>
<reference evidence="1" key="2">
    <citation type="submission" date="2022-06" db="UniProtKB">
        <authorList>
            <consortium name="EnsemblMetazoa"/>
        </authorList>
    </citation>
    <scope>IDENTIFICATION</scope>
    <source>
        <strain evidence="1">PS312</strain>
    </source>
</reference>
<keyword evidence="2" id="KW-1185">Reference proteome</keyword>
<reference evidence="2" key="1">
    <citation type="journal article" date="2008" name="Nat. Genet.">
        <title>The Pristionchus pacificus genome provides a unique perspective on nematode lifestyle and parasitism.</title>
        <authorList>
            <person name="Dieterich C."/>
            <person name="Clifton S.W."/>
            <person name="Schuster L.N."/>
            <person name="Chinwalla A."/>
            <person name="Delehaunty K."/>
            <person name="Dinkelacker I."/>
            <person name="Fulton L."/>
            <person name="Fulton R."/>
            <person name="Godfrey J."/>
            <person name="Minx P."/>
            <person name="Mitreva M."/>
            <person name="Roeseler W."/>
            <person name="Tian H."/>
            <person name="Witte H."/>
            <person name="Yang S.P."/>
            <person name="Wilson R.K."/>
            <person name="Sommer R.J."/>
        </authorList>
    </citation>
    <scope>NUCLEOTIDE SEQUENCE [LARGE SCALE GENOMIC DNA]</scope>
    <source>
        <strain evidence="2">PS312</strain>
    </source>
</reference>
<dbReference type="Proteomes" id="UP000005239">
    <property type="component" value="Unassembled WGS sequence"/>
</dbReference>
<dbReference type="InterPro" id="IPR009545">
    <property type="entry name" value="Claudin-like"/>
</dbReference>
<name>A0A2A6C342_PRIPA</name>
<evidence type="ECO:0000313" key="2">
    <source>
        <dbReference type="Proteomes" id="UP000005239"/>
    </source>
</evidence>